<evidence type="ECO:0000256" key="10">
    <source>
        <dbReference type="ARBA" id="ARBA00022857"/>
    </source>
</evidence>
<dbReference type="UniPathway" id="UPA00219"/>
<evidence type="ECO:0000256" key="17">
    <source>
        <dbReference type="HAMAP-Rule" id="MF_00037"/>
    </source>
</evidence>
<protein>
    <recommendedName>
        <fullName evidence="17">UDP-N-acetylenolpyruvoylglucosamine reductase</fullName>
        <ecNumber evidence="17">1.3.1.98</ecNumber>
    </recommendedName>
    <alternativeName>
        <fullName evidence="17">UDP-N-acetylmuramate dehydrogenase</fullName>
    </alternativeName>
</protein>
<dbReference type="GO" id="GO:0008762">
    <property type="term" value="F:UDP-N-acetylmuramate dehydrogenase activity"/>
    <property type="evidence" value="ECO:0007669"/>
    <property type="project" value="UniProtKB-UniRule"/>
</dbReference>
<dbReference type="GO" id="GO:0008360">
    <property type="term" value="P:regulation of cell shape"/>
    <property type="evidence" value="ECO:0007669"/>
    <property type="project" value="UniProtKB-KW"/>
</dbReference>
<comment type="subcellular location">
    <subcellularLocation>
        <location evidence="3 17">Cytoplasm</location>
    </subcellularLocation>
</comment>
<dbReference type="GO" id="GO:0071949">
    <property type="term" value="F:FAD binding"/>
    <property type="evidence" value="ECO:0007669"/>
    <property type="project" value="InterPro"/>
</dbReference>
<comment type="cofactor">
    <cofactor evidence="1 17">
        <name>FAD</name>
        <dbReference type="ChEBI" id="CHEBI:57692"/>
    </cofactor>
</comment>
<comment type="similarity">
    <text evidence="5 17">Belongs to the MurB family.</text>
</comment>
<evidence type="ECO:0000256" key="15">
    <source>
        <dbReference type="ARBA" id="ARBA00023316"/>
    </source>
</evidence>
<reference evidence="19 20" key="1">
    <citation type="submission" date="2017-02" db="EMBL/GenBank/DDBJ databases">
        <authorList>
            <person name="Peterson S.W."/>
        </authorList>
    </citation>
    <scope>NUCLEOTIDE SEQUENCE [LARGE SCALE GENOMIC DNA]</scope>
    <source>
        <strain evidence="19 20">CIP104813</strain>
    </source>
</reference>
<keyword evidence="7 17" id="KW-0132">Cell division</keyword>
<dbReference type="Gene3D" id="3.30.43.10">
    <property type="entry name" value="Uridine Diphospho-n-acetylenolpyruvylglucosamine Reductase, domain 2"/>
    <property type="match status" value="1"/>
</dbReference>
<evidence type="ECO:0000256" key="14">
    <source>
        <dbReference type="ARBA" id="ARBA00023306"/>
    </source>
</evidence>
<dbReference type="InterPro" id="IPR006094">
    <property type="entry name" value="Oxid_FAD_bind_N"/>
</dbReference>
<accession>A0A1X6X8B3</accession>
<name>A0A1X6X8B3_9MICO</name>
<keyword evidence="6 17" id="KW-0963">Cytoplasm</keyword>
<dbReference type="InterPro" id="IPR036635">
    <property type="entry name" value="MurB_C_sf"/>
</dbReference>
<comment type="function">
    <text evidence="2 17">Cell wall formation.</text>
</comment>
<evidence type="ECO:0000256" key="2">
    <source>
        <dbReference type="ARBA" id="ARBA00003921"/>
    </source>
</evidence>
<evidence type="ECO:0000256" key="16">
    <source>
        <dbReference type="ARBA" id="ARBA00048914"/>
    </source>
</evidence>
<dbReference type="NCBIfam" id="NF010478">
    <property type="entry name" value="PRK13903.1"/>
    <property type="match status" value="1"/>
</dbReference>
<feature type="active site" evidence="17">
    <location>
        <position position="198"/>
    </location>
</feature>
<keyword evidence="12 17" id="KW-0573">Peptidoglycan synthesis</keyword>
<dbReference type="InterPro" id="IPR036318">
    <property type="entry name" value="FAD-bd_PCMH-like_sf"/>
</dbReference>
<dbReference type="InterPro" id="IPR016166">
    <property type="entry name" value="FAD-bd_PCMH"/>
</dbReference>
<keyword evidence="14 17" id="KW-0131">Cell cycle</keyword>
<evidence type="ECO:0000256" key="7">
    <source>
        <dbReference type="ARBA" id="ARBA00022618"/>
    </source>
</evidence>
<evidence type="ECO:0000256" key="3">
    <source>
        <dbReference type="ARBA" id="ARBA00004496"/>
    </source>
</evidence>
<dbReference type="GO" id="GO:0005829">
    <property type="term" value="C:cytosol"/>
    <property type="evidence" value="ECO:0007669"/>
    <property type="project" value="TreeGrafter"/>
</dbReference>
<keyword evidence="13 17" id="KW-0560">Oxidoreductase</keyword>
<evidence type="ECO:0000313" key="20">
    <source>
        <dbReference type="Proteomes" id="UP000195981"/>
    </source>
</evidence>
<feature type="domain" description="FAD-binding PCMH-type" evidence="18">
    <location>
        <begin position="23"/>
        <end position="230"/>
    </location>
</feature>
<dbReference type="RefSeq" id="WP_200810251.1">
    <property type="nucleotide sequence ID" value="NZ_FWFG01000110.1"/>
</dbReference>
<comment type="pathway">
    <text evidence="4 17">Cell wall biogenesis; peptidoglycan biosynthesis.</text>
</comment>
<dbReference type="GO" id="GO:0071555">
    <property type="term" value="P:cell wall organization"/>
    <property type="evidence" value="ECO:0007669"/>
    <property type="project" value="UniProtKB-KW"/>
</dbReference>
<evidence type="ECO:0000256" key="6">
    <source>
        <dbReference type="ARBA" id="ARBA00022490"/>
    </source>
</evidence>
<evidence type="ECO:0000256" key="4">
    <source>
        <dbReference type="ARBA" id="ARBA00004752"/>
    </source>
</evidence>
<dbReference type="SUPFAM" id="SSF56176">
    <property type="entry name" value="FAD-binding/transporter-associated domain-like"/>
    <property type="match status" value="1"/>
</dbReference>
<dbReference type="PROSITE" id="PS51387">
    <property type="entry name" value="FAD_PCMH"/>
    <property type="match status" value="1"/>
</dbReference>
<keyword evidence="11 17" id="KW-0133">Cell shape</keyword>
<sequence>MSESASPAMPSSASTLADLTTLRIGGPVRRLVEARDEHELIAAVREADEAGEPLLVLGGGSNLVASDAPFEGTVVLVRDGGGAPRLDASCEIPTSGEPDGRPVDPASDEIPGATCGGVIVEHFAGVRWDDAVRYAVERELIGIEALSGIPGTVGAVPIQNVGAYGQEVAQTITRVRTWDREAGAVRTFFAADCAFAYRDSIFKRTPYGGPVPSATGRYVVLSVTFQHRQGDLSAPIRYAELARQLGVEVGDRAPMTAVRETVLRIRASKGMVLDSRDHDTWSAGSFFTNPILTAEEAARLPEDAPRFAAGEGRVKTSAAWLISHAGFDKGFAVSERASLSTKHSLALTNRGGATSHDLRELATTVQAGVAERFGVRLEAEPVRLGVEI</sequence>
<dbReference type="PANTHER" id="PTHR21071:SF4">
    <property type="entry name" value="UDP-N-ACETYLENOLPYRUVOYLGLUCOSAMINE REDUCTASE"/>
    <property type="match status" value="1"/>
</dbReference>
<feature type="active site" description="Proton donor" evidence="17">
    <location>
        <position position="285"/>
    </location>
</feature>
<evidence type="ECO:0000256" key="8">
    <source>
        <dbReference type="ARBA" id="ARBA00022630"/>
    </source>
</evidence>
<dbReference type="Pfam" id="PF02873">
    <property type="entry name" value="MurB_C"/>
    <property type="match status" value="1"/>
</dbReference>
<dbReference type="InterPro" id="IPR016167">
    <property type="entry name" value="FAD-bd_PCMH_sub1"/>
</dbReference>
<dbReference type="Proteomes" id="UP000195981">
    <property type="component" value="Unassembled WGS sequence"/>
</dbReference>
<evidence type="ECO:0000256" key="11">
    <source>
        <dbReference type="ARBA" id="ARBA00022960"/>
    </source>
</evidence>
<dbReference type="GO" id="GO:0051301">
    <property type="term" value="P:cell division"/>
    <property type="evidence" value="ECO:0007669"/>
    <property type="project" value="UniProtKB-KW"/>
</dbReference>
<dbReference type="Gene3D" id="3.90.78.10">
    <property type="entry name" value="UDP-N-acetylenolpyruvoylglucosamine reductase, C-terminal domain"/>
    <property type="match status" value="1"/>
</dbReference>
<dbReference type="HAMAP" id="MF_00037">
    <property type="entry name" value="MurB"/>
    <property type="match status" value="1"/>
</dbReference>
<dbReference type="PANTHER" id="PTHR21071">
    <property type="entry name" value="UDP-N-ACETYLENOLPYRUVOYLGLUCOSAMINE REDUCTASE"/>
    <property type="match status" value="1"/>
</dbReference>
<dbReference type="EMBL" id="FWFG01000110">
    <property type="protein sequence ID" value="SLM95482.1"/>
    <property type="molecule type" value="Genomic_DNA"/>
</dbReference>
<evidence type="ECO:0000256" key="9">
    <source>
        <dbReference type="ARBA" id="ARBA00022827"/>
    </source>
</evidence>
<evidence type="ECO:0000259" key="18">
    <source>
        <dbReference type="PROSITE" id="PS51387"/>
    </source>
</evidence>
<keyword evidence="9 17" id="KW-0274">FAD</keyword>
<dbReference type="EC" id="1.3.1.98" evidence="17"/>
<dbReference type="InterPro" id="IPR003170">
    <property type="entry name" value="MurB"/>
</dbReference>
<evidence type="ECO:0000313" key="19">
    <source>
        <dbReference type="EMBL" id="SLM95482.1"/>
    </source>
</evidence>
<evidence type="ECO:0000256" key="13">
    <source>
        <dbReference type="ARBA" id="ARBA00023002"/>
    </source>
</evidence>
<comment type="catalytic activity">
    <reaction evidence="16 17">
        <text>UDP-N-acetyl-alpha-D-muramate + NADP(+) = UDP-N-acetyl-3-O-(1-carboxyvinyl)-alpha-D-glucosamine + NADPH + H(+)</text>
        <dbReference type="Rhea" id="RHEA:12248"/>
        <dbReference type="ChEBI" id="CHEBI:15378"/>
        <dbReference type="ChEBI" id="CHEBI:57783"/>
        <dbReference type="ChEBI" id="CHEBI:58349"/>
        <dbReference type="ChEBI" id="CHEBI:68483"/>
        <dbReference type="ChEBI" id="CHEBI:70757"/>
        <dbReference type="EC" id="1.3.1.98"/>
    </reaction>
</comment>
<dbReference type="InterPro" id="IPR011601">
    <property type="entry name" value="MurB_C"/>
</dbReference>
<dbReference type="SUPFAM" id="SSF56194">
    <property type="entry name" value="Uridine diphospho-N-Acetylenolpyruvylglucosamine reductase, MurB, C-terminal domain"/>
    <property type="match status" value="1"/>
</dbReference>
<keyword evidence="20" id="KW-1185">Reference proteome</keyword>
<dbReference type="AlphaFoldDB" id="A0A1X6X8B3"/>
<evidence type="ECO:0000256" key="1">
    <source>
        <dbReference type="ARBA" id="ARBA00001974"/>
    </source>
</evidence>
<keyword evidence="8 17" id="KW-0285">Flavoprotein</keyword>
<evidence type="ECO:0000256" key="5">
    <source>
        <dbReference type="ARBA" id="ARBA00010485"/>
    </source>
</evidence>
<keyword evidence="10 17" id="KW-0521">NADP</keyword>
<dbReference type="Gene3D" id="3.30.465.10">
    <property type="match status" value="1"/>
</dbReference>
<evidence type="ECO:0000256" key="12">
    <source>
        <dbReference type="ARBA" id="ARBA00022984"/>
    </source>
</evidence>
<gene>
    <name evidence="17" type="primary">murB</name>
    <name evidence="19" type="ORF">FM110_12855</name>
</gene>
<dbReference type="GO" id="GO:0009252">
    <property type="term" value="P:peptidoglycan biosynthetic process"/>
    <property type="evidence" value="ECO:0007669"/>
    <property type="project" value="UniProtKB-UniRule"/>
</dbReference>
<dbReference type="Pfam" id="PF01565">
    <property type="entry name" value="FAD_binding_4"/>
    <property type="match status" value="2"/>
</dbReference>
<organism evidence="19 20">
    <name type="scientific">Brachybacterium nesterenkovii</name>
    <dbReference type="NCBI Taxonomy" id="47847"/>
    <lineage>
        <taxon>Bacteria</taxon>
        <taxon>Bacillati</taxon>
        <taxon>Actinomycetota</taxon>
        <taxon>Actinomycetes</taxon>
        <taxon>Micrococcales</taxon>
        <taxon>Dermabacteraceae</taxon>
        <taxon>Brachybacterium</taxon>
    </lineage>
</organism>
<feature type="active site" evidence="17">
    <location>
        <position position="380"/>
    </location>
</feature>
<dbReference type="InterPro" id="IPR016169">
    <property type="entry name" value="FAD-bd_PCMH_sub2"/>
</dbReference>
<proteinExistence type="inferred from homology"/>
<keyword evidence="15 17" id="KW-0961">Cell wall biogenesis/degradation</keyword>